<dbReference type="PANTHER" id="PTHR23088:SF50">
    <property type="entry name" value="HYDROLASE YHCX"/>
    <property type="match status" value="1"/>
</dbReference>
<keyword evidence="2" id="KW-0378">Hydrolase</keyword>
<feature type="domain" description="CN hydrolase" evidence="1">
    <location>
        <begin position="5"/>
        <end position="258"/>
    </location>
</feature>
<gene>
    <name evidence="2" type="ORF">NIIDNTM18_53940</name>
</gene>
<dbReference type="SUPFAM" id="SSF56317">
    <property type="entry name" value="Carbon-nitrogen hydrolase"/>
    <property type="match status" value="1"/>
</dbReference>
<dbReference type="InterPro" id="IPR003010">
    <property type="entry name" value="C-N_Hydrolase"/>
</dbReference>
<accession>A0A6S6PDS1</accession>
<dbReference type="EMBL" id="AP023287">
    <property type="protein sequence ID" value="BCI56116.1"/>
    <property type="molecule type" value="Genomic_DNA"/>
</dbReference>
<dbReference type="PROSITE" id="PS50263">
    <property type="entry name" value="CN_HYDROLASE"/>
    <property type="match status" value="1"/>
</dbReference>
<dbReference type="Proteomes" id="UP000515734">
    <property type="component" value="Chromosome"/>
</dbReference>
<dbReference type="Gene3D" id="3.60.110.10">
    <property type="entry name" value="Carbon-nitrogen hydrolase"/>
    <property type="match status" value="1"/>
</dbReference>
<evidence type="ECO:0000313" key="3">
    <source>
        <dbReference type="Proteomes" id="UP000515734"/>
    </source>
</evidence>
<proteinExistence type="predicted"/>
<organism evidence="2 3">
    <name type="scientific">Mycolicibacterium litorale</name>
    <dbReference type="NCBI Taxonomy" id="758802"/>
    <lineage>
        <taxon>Bacteria</taxon>
        <taxon>Bacillati</taxon>
        <taxon>Actinomycetota</taxon>
        <taxon>Actinomycetes</taxon>
        <taxon>Mycobacteriales</taxon>
        <taxon>Mycobacteriaceae</taxon>
        <taxon>Mycolicibacterium</taxon>
    </lineage>
</organism>
<evidence type="ECO:0000259" key="1">
    <source>
        <dbReference type="PROSITE" id="PS50263"/>
    </source>
</evidence>
<dbReference type="Pfam" id="PF00795">
    <property type="entry name" value="CN_hydrolase"/>
    <property type="match status" value="1"/>
</dbReference>
<reference evidence="2 3" key="1">
    <citation type="submission" date="2020-07" db="EMBL/GenBank/DDBJ databases">
        <title>Complete genome sequence of Mycolicibacterium litorale like strain isolated from cardiac implantable electronic device infection.</title>
        <authorList>
            <person name="Fukano H."/>
            <person name="Miyama H."/>
            <person name="Hoshino Y."/>
        </authorList>
    </citation>
    <scope>NUCLEOTIDE SEQUENCE [LARGE SCALE GENOMIC DNA]</scope>
    <source>
        <strain evidence="2 3">NIIDNTM18</strain>
    </source>
</reference>
<name>A0A6S6PDS1_9MYCO</name>
<dbReference type="GO" id="GO:0016787">
    <property type="term" value="F:hydrolase activity"/>
    <property type="evidence" value="ECO:0007669"/>
    <property type="project" value="UniProtKB-KW"/>
</dbReference>
<dbReference type="PANTHER" id="PTHR23088">
    <property type="entry name" value="NITRILASE-RELATED"/>
    <property type="match status" value="1"/>
</dbReference>
<dbReference type="AlphaFoldDB" id="A0A6S6PDS1"/>
<sequence length="292" mass="31573">MSDRLRVAAVQFDLQPVTRWADFADRVSRRLDEAAGADVVVFGECMTAGLAATAPGWQDRHPREAFAGAADLTADYEALFTEAAVARGQIILAGSQFVTGPAGLRNVAHVFTPDAEVLRHHKTHLFPAEWDYLADEGDEVTCFTVADVTCGVLVCYEAEVPEVATIYSRLGVDVLLCPSYTFTEAGFHRVRKTLAARCIENQVYAVHCPVVGAGAGPIAPARGRASVLGPCEPGLPDDGVIALGPADTEAVLNAELDLALLRELRHSGVAPTVRDRTRKRAMYERYADRLWP</sequence>
<protein>
    <submittedName>
        <fullName evidence="2">Hydrolase</fullName>
    </submittedName>
</protein>
<dbReference type="RefSeq" id="WP_185293719.1">
    <property type="nucleotide sequence ID" value="NZ_AP023287.1"/>
</dbReference>
<dbReference type="InterPro" id="IPR036526">
    <property type="entry name" value="C-N_Hydrolase_sf"/>
</dbReference>
<evidence type="ECO:0000313" key="2">
    <source>
        <dbReference type="EMBL" id="BCI56116.1"/>
    </source>
</evidence>